<keyword evidence="2" id="KW-1185">Reference proteome</keyword>
<dbReference type="EMBL" id="JABAIL010000002">
    <property type="protein sequence ID" value="NLR90737.1"/>
    <property type="molecule type" value="Genomic_DNA"/>
</dbReference>
<evidence type="ECO:0000313" key="2">
    <source>
        <dbReference type="Proteomes" id="UP000585050"/>
    </source>
</evidence>
<comment type="caution">
    <text evidence="1">The sequence shown here is derived from an EMBL/GenBank/DDBJ whole genome shotgun (WGS) entry which is preliminary data.</text>
</comment>
<protein>
    <submittedName>
        <fullName evidence="1">Uncharacterized protein</fullName>
    </submittedName>
</protein>
<reference evidence="1 2" key="1">
    <citation type="submission" date="2020-04" db="EMBL/GenBank/DDBJ databases">
        <title>Flammeovirga sp. SR4, a novel species isolated from seawater.</title>
        <authorList>
            <person name="Wang X."/>
        </authorList>
    </citation>
    <scope>NUCLEOTIDE SEQUENCE [LARGE SCALE GENOMIC DNA]</scope>
    <source>
        <strain evidence="1 2">SR4</strain>
    </source>
</reference>
<dbReference type="Proteomes" id="UP000585050">
    <property type="component" value="Unassembled WGS sequence"/>
</dbReference>
<dbReference type="AlphaFoldDB" id="A0A7X8XUU6"/>
<organism evidence="1 2">
    <name type="scientific">Flammeovirga agarivorans</name>
    <dbReference type="NCBI Taxonomy" id="2726742"/>
    <lineage>
        <taxon>Bacteria</taxon>
        <taxon>Pseudomonadati</taxon>
        <taxon>Bacteroidota</taxon>
        <taxon>Cytophagia</taxon>
        <taxon>Cytophagales</taxon>
        <taxon>Flammeovirgaceae</taxon>
        <taxon>Flammeovirga</taxon>
    </lineage>
</organism>
<name>A0A7X8XUU6_9BACT</name>
<evidence type="ECO:0000313" key="1">
    <source>
        <dbReference type="EMBL" id="NLR90737.1"/>
    </source>
</evidence>
<proteinExistence type="predicted"/>
<accession>A0A7X8XUU6</accession>
<sequence>MVELKENTLSKVTGCYTGKLFKVVDDFKYEVDAQTSITLSEGNTLHLEIIMDGCGSGEMKLLTTPLDADLYELNCSEENESLSGKLDVLNKMLSFKVESPRSGETEFVGCL</sequence>
<gene>
    <name evidence="1" type="ORF">HGP29_05950</name>
</gene>
<dbReference type="RefSeq" id="WP_168881454.1">
    <property type="nucleotide sequence ID" value="NZ_JABAIL010000002.1"/>
</dbReference>